<feature type="region of interest" description="Disordered" evidence="9">
    <location>
        <begin position="168"/>
        <end position="306"/>
    </location>
</feature>
<evidence type="ECO:0000256" key="9">
    <source>
        <dbReference type="SAM" id="MobiDB-lite"/>
    </source>
</evidence>
<dbReference type="PANTHER" id="PTHR28259">
    <property type="entry name" value="FLUORIDE EXPORT PROTEIN 1-RELATED"/>
    <property type="match status" value="1"/>
</dbReference>
<evidence type="ECO:0000256" key="3">
    <source>
        <dbReference type="ARBA" id="ARBA00022475"/>
    </source>
</evidence>
<comment type="function">
    <text evidence="1">Fluoride channel required for the rapid expulsion of cytoplasmic fluoride.</text>
</comment>
<evidence type="ECO:0000256" key="4">
    <source>
        <dbReference type="ARBA" id="ARBA00022692"/>
    </source>
</evidence>
<feature type="compositionally biased region" description="Polar residues" evidence="9">
    <location>
        <begin position="103"/>
        <end position="114"/>
    </location>
</feature>
<evidence type="ECO:0000256" key="7">
    <source>
        <dbReference type="ARBA" id="ARBA00035120"/>
    </source>
</evidence>
<evidence type="ECO:0000256" key="8">
    <source>
        <dbReference type="ARBA" id="ARBA00035585"/>
    </source>
</evidence>
<dbReference type="PANTHER" id="PTHR28259:SF1">
    <property type="entry name" value="FLUORIDE EXPORT PROTEIN 1-RELATED"/>
    <property type="match status" value="1"/>
</dbReference>
<evidence type="ECO:0000313" key="11">
    <source>
        <dbReference type="EMBL" id="KAF2425695.1"/>
    </source>
</evidence>
<feature type="transmembrane region" description="Helical" evidence="10">
    <location>
        <begin position="556"/>
        <end position="578"/>
    </location>
</feature>
<keyword evidence="12" id="KW-1185">Reference proteome</keyword>
<dbReference type="AlphaFoldDB" id="A0A9P4NKV0"/>
<accession>A0A9P4NKV0</accession>
<evidence type="ECO:0000256" key="10">
    <source>
        <dbReference type="SAM" id="Phobius"/>
    </source>
</evidence>
<dbReference type="Pfam" id="PF02537">
    <property type="entry name" value="CRCB"/>
    <property type="match status" value="2"/>
</dbReference>
<evidence type="ECO:0000313" key="12">
    <source>
        <dbReference type="Proteomes" id="UP000800235"/>
    </source>
</evidence>
<keyword evidence="5 10" id="KW-1133">Transmembrane helix</keyword>
<feature type="transmembrane region" description="Helical" evidence="10">
    <location>
        <begin position="450"/>
        <end position="469"/>
    </location>
</feature>
<comment type="subcellular location">
    <subcellularLocation>
        <location evidence="2">Cell membrane</location>
        <topology evidence="2">Multi-pass membrane protein</topology>
    </subcellularLocation>
</comment>
<protein>
    <recommendedName>
        <fullName evidence="13">Chromosome condensation protein</fullName>
    </recommendedName>
</protein>
<feature type="compositionally biased region" description="Polar residues" evidence="9">
    <location>
        <begin position="235"/>
        <end position="246"/>
    </location>
</feature>
<evidence type="ECO:0000256" key="5">
    <source>
        <dbReference type="ARBA" id="ARBA00022989"/>
    </source>
</evidence>
<feature type="transmembrane region" description="Helical" evidence="10">
    <location>
        <begin position="584"/>
        <end position="605"/>
    </location>
</feature>
<dbReference type="Proteomes" id="UP000800235">
    <property type="component" value="Unassembled WGS sequence"/>
</dbReference>
<feature type="compositionally biased region" description="Polar residues" evidence="9">
    <location>
        <begin position="280"/>
        <end position="299"/>
    </location>
</feature>
<comment type="catalytic activity">
    <reaction evidence="8">
        <text>fluoride(in) = fluoride(out)</text>
        <dbReference type="Rhea" id="RHEA:76159"/>
        <dbReference type="ChEBI" id="CHEBI:17051"/>
    </reaction>
    <physiologicalReaction direction="left-to-right" evidence="8">
        <dbReference type="Rhea" id="RHEA:76160"/>
    </physiologicalReaction>
</comment>
<feature type="compositionally biased region" description="Basic residues" evidence="9">
    <location>
        <begin position="247"/>
        <end position="257"/>
    </location>
</feature>
<keyword evidence="6 10" id="KW-0472">Membrane</keyword>
<feature type="transmembrane region" description="Helical" evidence="10">
    <location>
        <begin position="353"/>
        <end position="378"/>
    </location>
</feature>
<feature type="compositionally biased region" description="Low complexity" evidence="9">
    <location>
        <begin position="219"/>
        <end position="234"/>
    </location>
</feature>
<dbReference type="EMBL" id="MU007068">
    <property type="protein sequence ID" value="KAF2425695.1"/>
    <property type="molecule type" value="Genomic_DNA"/>
</dbReference>
<evidence type="ECO:0000256" key="1">
    <source>
        <dbReference type="ARBA" id="ARBA00002598"/>
    </source>
</evidence>
<feature type="transmembrane region" description="Helical" evidence="10">
    <location>
        <begin position="384"/>
        <end position="402"/>
    </location>
</feature>
<comment type="caution">
    <text evidence="11">The sequence shown here is derived from an EMBL/GenBank/DDBJ whole genome shotgun (WGS) entry which is preliminary data.</text>
</comment>
<feature type="transmembrane region" description="Helical" evidence="10">
    <location>
        <begin position="507"/>
        <end position="527"/>
    </location>
</feature>
<gene>
    <name evidence="11" type="ORF">EJ08DRAFT_652000</name>
</gene>
<proteinExistence type="inferred from homology"/>
<evidence type="ECO:0000256" key="6">
    <source>
        <dbReference type="ARBA" id="ARBA00023136"/>
    </source>
</evidence>
<feature type="region of interest" description="Disordered" evidence="9">
    <location>
        <begin position="72"/>
        <end position="114"/>
    </location>
</feature>
<keyword evidence="3" id="KW-1003">Cell membrane</keyword>
<dbReference type="OrthoDB" id="409792at2759"/>
<evidence type="ECO:0008006" key="13">
    <source>
        <dbReference type="Google" id="ProtNLM"/>
    </source>
</evidence>
<name>A0A9P4NKV0_9PEZI</name>
<feature type="compositionally biased region" description="Basic and acidic residues" evidence="9">
    <location>
        <begin position="258"/>
        <end position="268"/>
    </location>
</feature>
<keyword evidence="4 10" id="KW-0812">Transmembrane</keyword>
<comment type="similarity">
    <text evidence="7">Belongs to the fluoride channel Fluc/FEX (TC 1.A.43) family.</text>
</comment>
<sequence length="714" mass="78468">MQKMGVERVCAGEERLIPLCHDDLELIKMLPDPNIRDGDSDALFAANLFIRSFSSRFPLLLPLDFRENRLPAMADNNSSSSHTDTPTPSFPGSECNSKRASHGSASTRPQSQDSILHSPIFSQKSMASLIESATPPPAVKFFDESTIRRQTSMDDYTRERKHTTWPMPEHRFIPGISPLNESQTPQQKRHTQHFPLPDEESPTIDDFPGVPPSPVKTRSAAPTPSKPPKTAFPSYQRSQSDLIQTRRSSKRFTRIRQRMSEKDMGTEKKKQKKKAAPLRASQQLPMGNTTDVSASSPGSRNKENATALPNYTYNVENLEEQLAVAQQLSTTNSSLANTNPEGHARLSKIATELYTISYLILFSILGTLGRLGIQWLAFYPGAPVVTPVLWANFAGSMVMGFLSTDRKLFREEWGPHSTVAPSLSPKAPAHEEDPVDGVAAHGKVKKTIPLYIGLATGFCGSLTSFSSFMRDVFLSLSNNLPTPSYHTYPSGFDIPSMTTTIHRNGGFSFLATIAVLLLTICLALGGLHAGNHLANLSHPYTPILPFSIIRKVLDRIFVFVAFGSWLVVLLLCIFPQGANWRGQALFACGFAPLGCLVRFYISFYLNPFSGTFPLGTFAVNIFGTAVEGMSYDLQHVQFGGRGVLSCEVLQGVMDGFCGCLTTVSTWVSELNTFNKKSQAYFYGGTSVISGLSILVMIMGSVRWSIGFTEISCTI</sequence>
<dbReference type="GO" id="GO:1903425">
    <property type="term" value="F:fluoride transmembrane transporter activity"/>
    <property type="evidence" value="ECO:0007669"/>
    <property type="project" value="TreeGrafter"/>
</dbReference>
<evidence type="ECO:0000256" key="2">
    <source>
        <dbReference type="ARBA" id="ARBA00004651"/>
    </source>
</evidence>
<dbReference type="GO" id="GO:0005886">
    <property type="term" value="C:plasma membrane"/>
    <property type="evidence" value="ECO:0007669"/>
    <property type="project" value="UniProtKB-SubCell"/>
</dbReference>
<feature type="compositionally biased region" description="Low complexity" evidence="9">
    <location>
        <begin position="78"/>
        <end position="91"/>
    </location>
</feature>
<organism evidence="11 12">
    <name type="scientific">Tothia fuscella</name>
    <dbReference type="NCBI Taxonomy" id="1048955"/>
    <lineage>
        <taxon>Eukaryota</taxon>
        <taxon>Fungi</taxon>
        <taxon>Dikarya</taxon>
        <taxon>Ascomycota</taxon>
        <taxon>Pezizomycotina</taxon>
        <taxon>Dothideomycetes</taxon>
        <taxon>Pleosporomycetidae</taxon>
        <taxon>Venturiales</taxon>
        <taxon>Cylindrosympodiaceae</taxon>
        <taxon>Tothia</taxon>
    </lineage>
</organism>
<feature type="transmembrane region" description="Helical" evidence="10">
    <location>
        <begin position="679"/>
        <end position="701"/>
    </location>
</feature>
<dbReference type="InterPro" id="IPR003691">
    <property type="entry name" value="FluC"/>
</dbReference>
<reference evidence="11" key="1">
    <citation type="journal article" date="2020" name="Stud. Mycol.">
        <title>101 Dothideomycetes genomes: a test case for predicting lifestyles and emergence of pathogens.</title>
        <authorList>
            <person name="Haridas S."/>
            <person name="Albert R."/>
            <person name="Binder M."/>
            <person name="Bloem J."/>
            <person name="Labutti K."/>
            <person name="Salamov A."/>
            <person name="Andreopoulos B."/>
            <person name="Baker S."/>
            <person name="Barry K."/>
            <person name="Bills G."/>
            <person name="Bluhm B."/>
            <person name="Cannon C."/>
            <person name="Castanera R."/>
            <person name="Culley D."/>
            <person name="Daum C."/>
            <person name="Ezra D."/>
            <person name="Gonzalez J."/>
            <person name="Henrissat B."/>
            <person name="Kuo A."/>
            <person name="Liang C."/>
            <person name="Lipzen A."/>
            <person name="Lutzoni F."/>
            <person name="Magnuson J."/>
            <person name="Mondo S."/>
            <person name="Nolan M."/>
            <person name="Ohm R."/>
            <person name="Pangilinan J."/>
            <person name="Park H.-J."/>
            <person name="Ramirez L."/>
            <person name="Alfaro M."/>
            <person name="Sun H."/>
            <person name="Tritt A."/>
            <person name="Yoshinaga Y."/>
            <person name="Zwiers L.-H."/>
            <person name="Turgeon B."/>
            <person name="Goodwin S."/>
            <person name="Spatafora J."/>
            <person name="Crous P."/>
            <person name="Grigoriev I."/>
        </authorList>
    </citation>
    <scope>NUCLEOTIDE SEQUENCE</scope>
    <source>
        <strain evidence="11">CBS 130266</strain>
    </source>
</reference>